<dbReference type="Gene3D" id="3.40.630.30">
    <property type="match status" value="1"/>
</dbReference>
<evidence type="ECO:0000259" key="1">
    <source>
        <dbReference type="Pfam" id="PF13302"/>
    </source>
</evidence>
<accession>A0ABV8ZK19</accession>
<protein>
    <submittedName>
        <fullName evidence="2">GNAT family N-acetyltransferase</fullName>
        <ecNumber evidence="2">2.3.-.-</ecNumber>
    </submittedName>
</protein>
<dbReference type="RefSeq" id="WP_379798765.1">
    <property type="nucleotide sequence ID" value="NZ_JBHSFY010000008.1"/>
</dbReference>
<evidence type="ECO:0000313" key="2">
    <source>
        <dbReference type="EMBL" id="MFC4478250.1"/>
    </source>
</evidence>
<dbReference type="InterPro" id="IPR016181">
    <property type="entry name" value="Acyl_CoA_acyltransferase"/>
</dbReference>
<keyword evidence="2" id="KW-0808">Transferase</keyword>
<evidence type="ECO:0000313" key="3">
    <source>
        <dbReference type="Proteomes" id="UP001596003"/>
    </source>
</evidence>
<sequence length="179" mass="20690">MNTDFFLEGENIYLRLLKPDDVNGDYYLWLNDPEITAFNSHGRFPMTKEKLLSYIDHSRSSKNDLILAIEDKITLKHIGNISLQNINWLDRNAEIAFLLGNKSFWGKGIMYEAGSILIDHGFKNLNLHRIYCGTSSENFGMQKLATKLKMKKEGLRKEAIFKKGQYYDIVEYGILATEI</sequence>
<comment type="caution">
    <text evidence="2">The sequence shown here is derived from an EMBL/GenBank/DDBJ whole genome shotgun (WGS) entry which is preliminary data.</text>
</comment>
<dbReference type="SUPFAM" id="SSF55729">
    <property type="entry name" value="Acyl-CoA N-acyltransferases (Nat)"/>
    <property type="match status" value="1"/>
</dbReference>
<dbReference type="PANTHER" id="PTHR43415:SF3">
    <property type="entry name" value="GNAT-FAMILY ACETYLTRANSFERASE"/>
    <property type="match status" value="1"/>
</dbReference>
<gene>
    <name evidence="2" type="ORF">ACFO3N_14335</name>
</gene>
<dbReference type="EC" id="2.3.-.-" evidence="2"/>
<feature type="domain" description="N-acetyltransferase" evidence="1">
    <location>
        <begin position="12"/>
        <end position="151"/>
    </location>
</feature>
<proteinExistence type="predicted"/>
<dbReference type="GO" id="GO:0016746">
    <property type="term" value="F:acyltransferase activity"/>
    <property type="evidence" value="ECO:0007669"/>
    <property type="project" value="UniProtKB-KW"/>
</dbReference>
<keyword evidence="3" id="KW-1185">Reference proteome</keyword>
<dbReference type="Pfam" id="PF13302">
    <property type="entry name" value="Acetyltransf_3"/>
    <property type="match status" value="1"/>
</dbReference>
<dbReference type="InterPro" id="IPR000182">
    <property type="entry name" value="GNAT_dom"/>
</dbReference>
<dbReference type="Proteomes" id="UP001596003">
    <property type="component" value="Unassembled WGS sequence"/>
</dbReference>
<dbReference type="EMBL" id="JBHSFY010000008">
    <property type="protein sequence ID" value="MFC4478250.1"/>
    <property type="molecule type" value="Genomic_DNA"/>
</dbReference>
<keyword evidence="2" id="KW-0012">Acyltransferase</keyword>
<reference evidence="3" key="1">
    <citation type="journal article" date="2019" name="Int. J. Syst. Evol. Microbiol.">
        <title>The Global Catalogue of Microorganisms (GCM) 10K type strain sequencing project: providing services to taxonomists for standard genome sequencing and annotation.</title>
        <authorList>
            <consortium name="The Broad Institute Genomics Platform"/>
            <consortium name="The Broad Institute Genome Sequencing Center for Infectious Disease"/>
            <person name="Wu L."/>
            <person name="Ma J."/>
        </authorList>
    </citation>
    <scope>NUCLEOTIDE SEQUENCE [LARGE SCALE GENOMIC DNA]</scope>
    <source>
        <strain evidence="3">NBRC 103627</strain>
    </source>
</reference>
<dbReference type="PANTHER" id="PTHR43415">
    <property type="entry name" value="SPERMIDINE N(1)-ACETYLTRANSFERASE"/>
    <property type="match status" value="1"/>
</dbReference>
<name>A0ABV8ZK19_9FLAO</name>
<organism evidence="2 3">
    <name type="scientific">Flavobacterium chungangensis</name>
    <dbReference type="NCBI Taxonomy" id="2708132"/>
    <lineage>
        <taxon>Bacteria</taxon>
        <taxon>Pseudomonadati</taxon>
        <taxon>Bacteroidota</taxon>
        <taxon>Flavobacteriia</taxon>
        <taxon>Flavobacteriales</taxon>
        <taxon>Flavobacteriaceae</taxon>
        <taxon>Flavobacterium</taxon>
    </lineage>
</organism>